<dbReference type="EMBL" id="CM039432">
    <property type="protein sequence ID" value="KAI4334487.1"/>
    <property type="molecule type" value="Genomic_DNA"/>
</dbReference>
<evidence type="ECO:0000313" key="1">
    <source>
        <dbReference type="EMBL" id="KAI4334487.1"/>
    </source>
</evidence>
<comment type="caution">
    <text evidence="1">The sequence shown here is derived from an EMBL/GenBank/DDBJ whole genome shotgun (WGS) entry which is preliminary data.</text>
</comment>
<keyword evidence="2" id="KW-1185">Reference proteome</keyword>
<gene>
    <name evidence="1" type="ORF">L6164_019173</name>
</gene>
<name>A0ACB9NEW4_BAUVA</name>
<dbReference type="Proteomes" id="UP000828941">
    <property type="component" value="Chromosome 7"/>
</dbReference>
<evidence type="ECO:0000313" key="2">
    <source>
        <dbReference type="Proteomes" id="UP000828941"/>
    </source>
</evidence>
<accession>A0ACB9NEW4</accession>
<protein>
    <submittedName>
        <fullName evidence="1">Uncharacterized protein</fullName>
    </submittedName>
</protein>
<reference evidence="1 2" key="1">
    <citation type="journal article" date="2022" name="DNA Res.">
        <title>Chromosomal-level genome assembly of the orchid tree Bauhinia variegata (Leguminosae; Cercidoideae) supports the allotetraploid origin hypothesis of Bauhinia.</title>
        <authorList>
            <person name="Zhong Y."/>
            <person name="Chen Y."/>
            <person name="Zheng D."/>
            <person name="Pang J."/>
            <person name="Liu Y."/>
            <person name="Luo S."/>
            <person name="Meng S."/>
            <person name="Qian L."/>
            <person name="Wei D."/>
            <person name="Dai S."/>
            <person name="Zhou R."/>
        </authorList>
    </citation>
    <scope>NUCLEOTIDE SEQUENCE [LARGE SCALE GENOMIC DNA]</scope>
    <source>
        <strain evidence="1">BV-YZ2020</strain>
    </source>
</reference>
<proteinExistence type="predicted"/>
<sequence>MEELGEMLNYQVPFDELNQQIVYANLEVEFLKMQLNEKFKMKRDLNEQLKNIREQVKNLFNLVTVSYQEKDELQNLINHSFLAIQSELPNTFPGVQPEALAVIHPTKANSSITESNSFSRGSSPVDSIFEHVSSSEFNAVDSKNMGYVNQPLIGDYNCSAPPAFASTVKPSIDPWDNVIDSVARGKGLPQQGKLLQAVMDAGPLLQTVIVSGPLPRWRNPPPPQPIKVPPFVIKEFETQSELKTVPDTPFLKPFVSSSRTVLQPCSAATPSATWNNAANAIVNNHNQVVPSYKRQRR</sequence>
<organism evidence="1 2">
    <name type="scientific">Bauhinia variegata</name>
    <name type="common">Purple orchid tree</name>
    <name type="synonym">Phanera variegata</name>
    <dbReference type="NCBI Taxonomy" id="167791"/>
    <lineage>
        <taxon>Eukaryota</taxon>
        <taxon>Viridiplantae</taxon>
        <taxon>Streptophyta</taxon>
        <taxon>Embryophyta</taxon>
        <taxon>Tracheophyta</taxon>
        <taxon>Spermatophyta</taxon>
        <taxon>Magnoliopsida</taxon>
        <taxon>eudicotyledons</taxon>
        <taxon>Gunneridae</taxon>
        <taxon>Pentapetalae</taxon>
        <taxon>rosids</taxon>
        <taxon>fabids</taxon>
        <taxon>Fabales</taxon>
        <taxon>Fabaceae</taxon>
        <taxon>Cercidoideae</taxon>
        <taxon>Cercideae</taxon>
        <taxon>Bauhiniinae</taxon>
        <taxon>Bauhinia</taxon>
    </lineage>
</organism>